<evidence type="ECO:0000313" key="2">
    <source>
        <dbReference type="EMBL" id="CCQ90460.1"/>
    </source>
</evidence>
<reference evidence="2 3" key="1">
    <citation type="journal article" date="2013" name="Front. Microbiol.">
        <title>The genome of Nitrospina gracilis illuminates the metabolism and evolution of the major marine nitrite oxidizer.</title>
        <authorList>
            <person name="Luecker S."/>
            <person name="Nowka B."/>
            <person name="Rattei T."/>
            <person name="Spieck E."/>
            <person name="and Daims H."/>
        </authorList>
    </citation>
    <scope>NUCLEOTIDE SEQUENCE [LARGE SCALE GENOMIC DNA]</scope>
    <source>
        <strain evidence="2 3">3/211</strain>
    </source>
</reference>
<dbReference type="Pfam" id="PF13529">
    <property type="entry name" value="Peptidase_C39_2"/>
    <property type="match status" value="1"/>
</dbReference>
<sequence length="208" mass="23281">MGFCITLYGIALTLGCANFEKHLLIPELHGLPTQVELKEVPFYPQGNKHCGPASLAMALRYSGLDVTPQDLSSQVYTPGREGSMPQDIVGATRRHGRIAYPINTMEAIITEVVAGHPVIVLQKLGFPGFFTWHYAVVIGYNLDEQKLILRSGNEFQATMSFVEFQQSWKPWNNWAIITLQPKEIPATYVKEKYLKSVQAIKKETALSN</sequence>
<proteinExistence type="predicted"/>
<gene>
    <name evidence="2" type="ORF">NITGR_290059</name>
</gene>
<keyword evidence="3" id="KW-1185">Reference proteome</keyword>
<dbReference type="InParanoid" id="M1ZAZ2"/>
<dbReference type="STRING" id="1266370.NITGR_290059"/>
<dbReference type="AlphaFoldDB" id="M1ZAZ2"/>
<dbReference type="HOGENOM" id="CLU_108021_0_0_0"/>
<dbReference type="CDD" id="cd02549">
    <property type="entry name" value="Peptidase_C39A"/>
    <property type="match status" value="1"/>
</dbReference>
<organism evidence="2 3">
    <name type="scientific">Nitrospina gracilis (strain 3/211)</name>
    <dbReference type="NCBI Taxonomy" id="1266370"/>
    <lineage>
        <taxon>Bacteria</taxon>
        <taxon>Pseudomonadati</taxon>
        <taxon>Nitrospinota/Tectimicrobiota group</taxon>
        <taxon>Nitrospinota</taxon>
        <taxon>Nitrospinia</taxon>
        <taxon>Nitrospinales</taxon>
        <taxon>Nitrospinaceae</taxon>
        <taxon>Nitrospina</taxon>
    </lineage>
</organism>
<dbReference type="InterPro" id="IPR039563">
    <property type="entry name" value="Peptidase_C39_single_dom"/>
</dbReference>
<protein>
    <submittedName>
        <fullName evidence="2">Putative Peptidase C39, bacteriocin processing</fullName>
    </submittedName>
</protein>
<name>M1ZAZ2_NITG3</name>
<dbReference type="EMBL" id="CAQJ01000032">
    <property type="protein sequence ID" value="CCQ90460.1"/>
    <property type="molecule type" value="Genomic_DNA"/>
</dbReference>
<dbReference type="NCBIfam" id="NF033920">
    <property type="entry name" value="C39_PA2778_fam"/>
    <property type="match status" value="1"/>
</dbReference>
<dbReference type="InterPro" id="IPR039564">
    <property type="entry name" value="Peptidase_C39-like"/>
</dbReference>
<dbReference type="Gene3D" id="3.90.70.10">
    <property type="entry name" value="Cysteine proteinases"/>
    <property type="match status" value="1"/>
</dbReference>
<feature type="domain" description="Peptidase C39-like" evidence="1">
    <location>
        <begin position="39"/>
        <end position="148"/>
    </location>
</feature>
<accession>M1ZAZ2</accession>
<comment type="caution">
    <text evidence="2">The sequence shown here is derived from an EMBL/GenBank/DDBJ whole genome shotgun (WGS) entry which is preliminary data.</text>
</comment>
<dbReference type="Proteomes" id="UP000011704">
    <property type="component" value="Unassembled WGS sequence"/>
</dbReference>
<evidence type="ECO:0000313" key="3">
    <source>
        <dbReference type="Proteomes" id="UP000011704"/>
    </source>
</evidence>
<evidence type="ECO:0000259" key="1">
    <source>
        <dbReference type="Pfam" id="PF13529"/>
    </source>
</evidence>